<dbReference type="Gene3D" id="3.30.160.60">
    <property type="entry name" value="Classic Zinc Finger"/>
    <property type="match status" value="4"/>
</dbReference>
<name>A0A1B6D5P1_9HEMI</name>
<keyword evidence="5" id="KW-0862">Zinc</keyword>
<dbReference type="SUPFAM" id="SSF57667">
    <property type="entry name" value="beta-beta-alpha zinc fingers"/>
    <property type="match status" value="2"/>
</dbReference>
<dbReference type="InterPro" id="IPR001214">
    <property type="entry name" value="SET_dom"/>
</dbReference>
<dbReference type="GO" id="GO:0008170">
    <property type="term" value="F:N-methyltransferase activity"/>
    <property type="evidence" value="ECO:0007669"/>
    <property type="project" value="UniProtKB-ARBA"/>
</dbReference>
<evidence type="ECO:0008006" key="14">
    <source>
        <dbReference type="Google" id="ProtNLM"/>
    </source>
</evidence>
<dbReference type="EMBL" id="GEDC01016413">
    <property type="protein sequence ID" value="JAS20885.1"/>
    <property type="molecule type" value="Transcribed_RNA"/>
</dbReference>
<proteinExistence type="predicted"/>
<reference evidence="13" key="1">
    <citation type="submission" date="2015-12" db="EMBL/GenBank/DDBJ databases">
        <title>De novo transcriptome assembly of four potential Pierce s Disease insect vectors from Arizona vineyards.</title>
        <authorList>
            <person name="Tassone E.E."/>
        </authorList>
    </citation>
    <scope>NUCLEOTIDE SEQUENCE</scope>
</reference>
<dbReference type="AlphaFoldDB" id="A0A1B6D5P1"/>
<dbReference type="GO" id="GO:0008757">
    <property type="term" value="F:S-adenosylmethionine-dependent methyltransferase activity"/>
    <property type="evidence" value="ECO:0007669"/>
    <property type="project" value="UniProtKB-ARBA"/>
</dbReference>
<dbReference type="PANTHER" id="PTHR16515:SF49">
    <property type="entry name" value="GASTRULA ZINC FINGER PROTEIN XLCGF49.1-LIKE-RELATED"/>
    <property type="match status" value="1"/>
</dbReference>
<dbReference type="InterPro" id="IPR046341">
    <property type="entry name" value="SET_dom_sf"/>
</dbReference>
<accession>A0A1B6D5P1</accession>
<feature type="domain" description="C2H2-type" evidence="11">
    <location>
        <begin position="582"/>
        <end position="610"/>
    </location>
</feature>
<feature type="domain" description="C2H2-type" evidence="11">
    <location>
        <begin position="674"/>
        <end position="704"/>
    </location>
</feature>
<keyword evidence="6" id="KW-0805">Transcription regulation</keyword>
<feature type="domain" description="C2H2-type" evidence="11">
    <location>
        <begin position="615"/>
        <end position="638"/>
    </location>
</feature>
<feature type="domain" description="Nuclear receptor" evidence="12">
    <location>
        <begin position="520"/>
        <end position="633"/>
    </location>
</feature>
<keyword evidence="9" id="KW-0539">Nucleus</keyword>
<dbReference type="InterPro" id="IPR050331">
    <property type="entry name" value="Zinc_finger"/>
</dbReference>
<evidence type="ECO:0000256" key="10">
    <source>
        <dbReference type="PROSITE-ProRule" id="PRU00042"/>
    </source>
</evidence>
<dbReference type="GO" id="GO:0008270">
    <property type="term" value="F:zinc ion binding"/>
    <property type="evidence" value="ECO:0007669"/>
    <property type="project" value="UniProtKB-KW"/>
</dbReference>
<dbReference type="InterPro" id="IPR001628">
    <property type="entry name" value="Znf_hrmn_rcpt"/>
</dbReference>
<evidence type="ECO:0000256" key="3">
    <source>
        <dbReference type="ARBA" id="ARBA00022737"/>
    </source>
</evidence>
<dbReference type="Gene3D" id="2.170.270.10">
    <property type="entry name" value="SET domain"/>
    <property type="match status" value="1"/>
</dbReference>
<evidence type="ECO:0000259" key="11">
    <source>
        <dbReference type="PROSITE" id="PS50157"/>
    </source>
</evidence>
<comment type="subcellular location">
    <subcellularLocation>
        <location evidence="1">Nucleus</location>
    </subcellularLocation>
</comment>
<dbReference type="PROSITE" id="PS50157">
    <property type="entry name" value="ZINC_FINGER_C2H2_2"/>
    <property type="match status" value="6"/>
</dbReference>
<dbReference type="PROSITE" id="PS00028">
    <property type="entry name" value="ZINC_FINGER_C2H2_1"/>
    <property type="match status" value="5"/>
</dbReference>
<dbReference type="PANTHER" id="PTHR16515">
    <property type="entry name" value="PR DOMAIN ZINC FINGER PROTEIN"/>
    <property type="match status" value="1"/>
</dbReference>
<evidence type="ECO:0000256" key="7">
    <source>
        <dbReference type="ARBA" id="ARBA00023125"/>
    </source>
</evidence>
<dbReference type="FunFam" id="3.30.160.60:FF:001636">
    <property type="entry name" value="CLUMA_CG004886, isoform A"/>
    <property type="match status" value="1"/>
</dbReference>
<evidence type="ECO:0000256" key="1">
    <source>
        <dbReference type="ARBA" id="ARBA00004123"/>
    </source>
</evidence>
<dbReference type="GO" id="GO:0008276">
    <property type="term" value="F:protein methyltransferase activity"/>
    <property type="evidence" value="ECO:0007669"/>
    <property type="project" value="UniProtKB-ARBA"/>
</dbReference>
<dbReference type="InterPro" id="IPR036236">
    <property type="entry name" value="Znf_C2H2_sf"/>
</dbReference>
<keyword evidence="4 10" id="KW-0863">Zinc-finger</keyword>
<keyword evidence="8" id="KW-0804">Transcription</keyword>
<dbReference type="GO" id="GO:0003700">
    <property type="term" value="F:DNA-binding transcription factor activity"/>
    <property type="evidence" value="ECO:0007669"/>
    <property type="project" value="InterPro"/>
</dbReference>
<dbReference type="Pfam" id="PF21549">
    <property type="entry name" value="PRDM2_PR"/>
    <property type="match status" value="1"/>
</dbReference>
<evidence type="ECO:0000256" key="5">
    <source>
        <dbReference type="ARBA" id="ARBA00022833"/>
    </source>
</evidence>
<feature type="domain" description="C2H2-type" evidence="11">
    <location>
        <begin position="646"/>
        <end position="673"/>
    </location>
</feature>
<dbReference type="GO" id="GO:0043565">
    <property type="term" value="F:sequence-specific DNA binding"/>
    <property type="evidence" value="ECO:0007669"/>
    <property type="project" value="InterPro"/>
</dbReference>
<evidence type="ECO:0000256" key="2">
    <source>
        <dbReference type="ARBA" id="ARBA00022723"/>
    </source>
</evidence>
<keyword evidence="2" id="KW-0479">Metal-binding</keyword>
<evidence type="ECO:0000256" key="8">
    <source>
        <dbReference type="ARBA" id="ARBA00023163"/>
    </source>
</evidence>
<dbReference type="Pfam" id="PF00096">
    <property type="entry name" value="zf-C2H2"/>
    <property type="match status" value="2"/>
</dbReference>
<feature type="domain" description="C2H2-type" evidence="11">
    <location>
        <begin position="550"/>
        <end position="577"/>
    </location>
</feature>
<protein>
    <recommendedName>
        <fullName evidence="14">C2H2-type domain-containing protein</fullName>
    </recommendedName>
</protein>
<evidence type="ECO:0000256" key="6">
    <source>
        <dbReference type="ARBA" id="ARBA00023015"/>
    </source>
</evidence>
<evidence type="ECO:0000259" key="12">
    <source>
        <dbReference type="PROSITE" id="PS51030"/>
    </source>
</evidence>
<dbReference type="InterPro" id="IPR013087">
    <property type="entry name" value="Znf_C2H2_type"/>
</dbReference>
<evidence type="ECO:0000256" key="4">
    <source>
        <dbReference type="ARBA" id="ARBA00022771"/>
    </source>
</evidence>
<dbReference type="SMART" id="SM00355">
    <property type="entry name" value="ZnF_C2H2"/>
    <property type="match status" value="7"/>
</dbReference>
<dbReference type="GO" id="GO:0005634">
    <property type="term" value="C:nucleus"/>
    <property type="evidence" value="ECO:0007669"/>
    <property type="project" value="UniProtKB-SubCell"/>
</dbReference>
<feature type="non-terminal residue" evidence="13">
    <location>
        <position position="850"/>
    </location>
</feature>
<gene>
    <name evidence="13" type="ORF">g.22943</name>
</gene>
<evidence type="ECO:0000256" key="9">
    <source>
        <dbReference type="ARBA" id="ARBA00023242"/>
    </source>
</evidence>
<dbReference type="PROSITE" id="PS51030">
    <property type="entry name" value="NUCLEAR_REC_DBD_2"/>
    <property type="match status" value="1"/>
</dbReference>
<organism evidence="13">
    <name type="scientific">Clastoptera arizonana</name>
    <name type="common">Arizona spittle bug</name>
    <dbReference type="NCBI Taxonomy" id="38151"/>
    <lineage>
        <taxon>Eukaryota</taxon>
        <taxon>Metazoa</taxon>
        <taxon>Ecdysozoa</taxon>
        <taxon>Arthropoda</taxon>
        <taxon>Hexapoda</taxon>
        <taxon>Insecta</taxon>
        <taxon>Pterygota</taxon>
        <taxon>Neoptera</taxon>
        <taxon>Paraneoptera</taxon>
        <taxon>Hemiptera</taxon>
        <taxon>Auchenorrhyncha</taxon>
        <taxon>Cercopoidea</taxon>
        <taxon>Clastopteridae</taxon>
        <taxon>Clastoptera</taxon>
    </lineage>
</organism>
<feature type="domain" description="C2H2-type" evidence="11">
    <location>
        <begin position="521"/>
        <end position="549"/>
    </location>
</feature>
<sequence length="850" mass="97335">MPKKGKRCNKTNSSLKTLNKINEVDCNVNIGIHNLHRWHLLKKKLSFQTDEEFTSFLLNLVQKRNNELQQEKIKINELSTQCCFEEKEEKDVFGDEPFSQHKEEKVKTKKPSVIVPNKNNLEVVKMSSKLNCISSQDCEFDKKDSDTKENDKISYICDNQINTNSEIIISCKSQNSSMLVKNDIMSLCVNNDKGSQKKIKHKNFKKVKIKSMQEDCNIRLKKRKCKQILNRKLCDNVETPCTEMSKCDNIKFDQNVANYNDNNSKIELKIMNNKVNNVGEECENFSSPQRVSITIKLCNDCDLRHIQNACPLFEPVRVISDAITTSHSQWLNKIKGSGAEEESVRLEMQPTFAEMTLPDILGLKVIDKNHGPSVISKEFLPPFVKFGPLIGQPIKEVEIADDCLMRDIWEICSSSQCTYLSTQDPEYSNWLRWVRPAPIRTMRNVAVVTQDNNLIFVTVTNIEPGEELLFWAENTNTAWINKNLCKISCGGCNLRFSHTLYYRLHCTVFHDPNYSLTIRKYHCKICGLSVLGKENIMKHAADAHEGKGAYQCQFCKKFFLRLNYLEMHRTYGCSANPHRAKPLCDYCGRKFSQPQKLKVHIKRMHSDMTEVLKEFQCKRCLKLLGSRAALQRHNKEVHCKDIVRACTCDRCGKMFQNKSNLKIHMLTHSGIKPFRCAEEPCGAAFTTKQCLQFHYKKVHGLDKTRMPTIERSIAYTFDAYAGGSRPNSVNSSCSRSSFEVDNVEKIINDHPKNPPSPPLHEDICIKSPTVDISNKIISKGSKKWMGDVTTEESGRKTNDVFEFNEEETKCNDEILNKNEVTSISFHHCKPEPSNASLLVEAALDAAEKDI</sequence>
<keyword evidence="3" id="KW-0677">Repeat</keyword>
<keyword evidence="7" id="KW-0238">DNA-binding</keyword>
<evidence type="ECO:0000313" key="13">
    <source>
        <dbReference type="EMBL" id="JAS20885.1"/>
    </source>
</evidence>